<organism evidence="1 2">
    <name type="scientific">Pleuronectes platessa</name>
    <name type="common">European plaice</name>
    <dbReference type="NCBI Taxonomy" id="8262"/>
    <lineage>
        <taxon>Eukaryota</taxon>
        <taxon>Metazoa</taxon>
        <taxon>Chordata</taxon>
        <taxon>Craniata</taxon>
        <taxon>Vertebrata</taxon>
        <taxon>Euteleostomi</taxon>
        <taxon>Actinopterygii</taxon>
        <taxon>Neopterygii</taxon>
        <taxon>Teleostei</taxon>
        <taxon>Neoteleostei</taxon>
        <taxon>Acanthomorphata</taxon>
        <taxon>Carangaria</taxon>
        <taxon>Pleuronectiformes</taxon>
        <taxon>Pleuronectoidei</taxon>
        <taxon>Pleuronectidae</taxon>
        <taxon>Pleuronectes</taxon>
    </lineage>
</organism>
<proteinExistence type="predicted"/>
<protein>
    <submittedName>
        <fullName evidence="1">Uncharacterized protein</fullName>
    </submittedName>
</protein>
<name>A0A9N7V2Q3_PLEPL</name>
<evidence type="ECO:0000313" key="1">
    <source>
        <dbReference type="EMBL" id="CAB1444379.1"/>
    </source>
</evidence>
<dbReference type="EMBL" id="CADEAL010003336">
    <property type="protein sequence ID" value="CAB1444379.1"/>
    <property type="molecule type" value="Genomic_DNA"/>
</dbReference>
<sequence>MESCCILFPTRGKALTIRRCRGACGWSLGSQRKVLAPGGLSSPLAPAGLPGKPRMETDLVNVLPRRVAAQLTHTNLSPVHLPGRLRSQAVSTAGHKRFPAGDDLVVTKCVQLSRSPFAARIHNRKKPF</sequence>
<dbReference type="AlphaFoldDB" id="A0A9N7V2Q3"/>
<reference evidence="1" key="1">
    <citation type="submission" date="2020-03" db="EMBL/GenBank/DDBJ databases">
        <authorList>
            <person name="Weist P."/>
        </authorList>
    </citation>
    <scope>NUCLEOTIDE SEQUENCE</scope>
</reference>
<dbReference type="Proteomes" id="UP001153269">
    <property type="component" value="Unassembled WGS sequence"/>
</dbReference>
<accession>A0A9N7V2Q3</accession>
<evidence type="ECO:0000313" key="2">
    <source>
        <dbReference type="Proteomes" id="UP001153269"/>
    </source>
</evidence>
<keyword evidence="2" id="KW-1185">Reference proteome</keyword>
<gene>
    <name evidence="1" type="ORF">PLEPLA_LOCUS32095</name>
</gene>
<comment type="caution">
    <text evidence="1">The sequence shown here is derived from an EMBL/GenBank/DDBJ whole genome shotgun (WGS) entry which is preliminary data.</text>
</comment>